<feature type="region of interest" description="Disordered" evidence="1">
    <location>
        <begin position="134"/>
        <end position="163"/>
    </location>
</feature>
<dbReference type="EMBL" id="SRLO01000073">
    <property type="protein sequence ID" value="TNN78457.1"/>
    <property type="molecule type" value="Genomic_DNA"/>
</dbReference>
<comment type="caution">
    <text evidence="2">The sequence shown here is derived from an EMBL/GenBank/DDBJ whole genome shotgun (WGS) entry which is preliminary data.</text>
</comment>
<organism evidence="2 3">
    <name type="scientific">Liparis tanakae</name>
    <name type="common">Tanaka's snailfish</name>
    <dbReference type="NCBI Taxonomy" id="230148"/>
    <lineage>
        <taxon>Eukaryota</taxon>
        <taxon>Metazoa</taxon>
        <taxon>Chordata</taxon>
        <taxon>Craniata</taxon>
        <taxon>Vertebrata</taxon>
        <taxon>Euteleostomi</taxon>
        <taxon>Actinopterygii</taxon>
        <taxon>Neopterygii</taxon>
        <taxon>Teleostei</taxon>
        <taxon>Neoteleostei</taxon>
        <taxon>Acanthomorphata</taxon>
        <taxon>Eupercaria</taxon>
        <taxon>Perciformes</taxon>
        <taxon>Cottioidei</taxon>
        <taxon>Cottales</taxon>
        <taxon>Liparidae</taxon>
        <taxon>Liparis</taxon>
    </lineage>
</organism>
<evidence type="ECO:0000313" key="3">
    <source>
        <dbReference type="Proteomes" id="UP000314294"/>
    </source>
</evidence>
<protein>
    <submittedName>
        <fullName evidence="2">Uncharacterized protein</fullName>
    </submittedName>
</protein>
<sequence>MKHRAVFVGAVSNNNQELTFQDVSVRVHRTVSPDDALGRDPGPRVIRHAHAVHAAIRLAVSVDLKRRLLPLHAGADVWPRADALQASGAAGQRRSLVVNVETSSRGPSSMRAFRTRLEPGITWTGSWLRMCTDRHRSPRGTEDRDGDHASYSHSGSINHTSHFERQSLREVYTEQATNVGGATPDMETVWLPAD</sequence>
<keyword evidence="3" id="KW-1185">Reference proteome</keyword>
<dbReference type="Proteomes" id="UP000314294">
    <property type="component" value="Unassembled WGS sequence"/>
</dbReference>
<reference evidence="2 3" key="1">
    <citation type="submission" date="2019-03" db="EMBL/GenBank/DDBJ databases">
        <title>First draft genome of Liparis tanakae, snailfish: a comprehensive survey of snailfish specific genes.</title>
        <authorList>
            <person name="Kim W."/>
            <person name="Song I."/>
            <person name="Jeong J.-H."/>
            <person name="Kim D."/>
            <person name="Kim S."/>
            <person name="Ryu S."/>
            <person name="Song J.Y."/>
            <person name="Lee S.K."/>
        </authorList>
    </citation>
    <scope>NUCLEOTIDE SEQUENCE [LARGE SCALE GENOMIC DNA]</scope>
    <source>
        <tissue evidence="2">Muscle</tissue>
    </source>
</reference>
<dbReference type="AlphaFoldDB" id="A0A4Z2IL35"/>
<evidence type="ECO:0000313" key="2">
    <source>
        <dbReference type="EMBL" id="TNN78457.1"/>
    </source>
</evidence>
<proteinExistence type="predicted"/>
<gene>
    <name evidence="2" type="ORF">EYF80_011240</name>
</gene>
<evidence type="ECO:0000256" key="1">
    <source>
        <dbReference type="SAM" id="MobiDB-lite"/>
    </source>
</evidence>
<name>A0A4Z2IL35_9TELE</name>
<accession>A0A4Z2IL35</accession>
<feature type="compositionally biased region" description="Basic and acidic residues" evidence="1">
    <location>
        <begin position="134"/>
        <end position="150"/>
    </location>
</feature>
<feature type="compositionally biased region" description="Polar residues" evidence="1">
    <location>
        <begin position="151"/>
        <end position="160"/>
    </location>
</feature>